<gene>
    <name evidence="1" type="ORF">C1H87_08345</name>
</gene>
<protein>
    <recommendedName>
        <fullName evidence="3">DUF4397 domain-containing protein</fullName>
    </recommendedName>
</protein>
<evidence type="ECO:0000313" key="1">
    <source>
        <dbReference type="EMBL" id="AUP78716.1"/>
    </source>
</evidence>
<dbReference type="Proteomes" id="UP000235826">
    <property type="component" value="Chromosome"/>
</dbReference>
<sequence>MDFKKMIKKPIQQQYLLICLLAGMFISCSENDNDFVKAATVKVVNLMSGEDSDSLLVKLGSNPINYATTKAVVTFEQPENFSIAQNVTTQLEIVSLSDTLTSIFSESLNLEGIHSLFFIGDRDASNTLLIEDKPKQFTDSLVGVRFVNLSQLAGSITINVAGGESIVTGLDQNSATDFIEFPAKVQDESYVFESRNATGELLSSFTLNPTESNNVSVKKNLTLVIHDKIAFASLIQGFSRVNSY</sequence>
<dbReference type="EMBL" id="CP025791">
    <property type="protein sequence ID" value="AUP78716.1"/>
    <property type="molecule type" value="Genomic_DNA"/>
</dbReference>
<name>A0A2K9PNV5_9FLAO</name>
<evidence type="ECO:0008006" key="3">
    <source>
        <dbReference type="Google" id="ProtNLM"/>
    </source>
</evidence>
<organism evidence="1 2">
    <name type="scientific">Flavivirga eckloniae</name>
    <dbReference type="NCBI Taxonomy" id="1803846"/>
    <lineage>
        <taxon>Bacteria</taxon>
        <taxon>Pseudomonadati</taxon>
        <taxon>Bacteroidota</taxon>
        <taxon>Flavobacteriia</taxon>
        <taxon>Flavobacteriales</taxon>
        <taxon>Flavobacteriaceae</taxon>
        <taxon>Flavivirga</taxon>
    </lineage>
</organism>
<accession>A0A2K9PNV5</accession>
<keyword evidence="2" id="KW-1185">Reference proteome</keyword>
<proteinExistence type="predicted"/>
<dbReference type="PROSITE" id="PS51257">
    <property type="entry name" value="PROKAR_LIPOPROTEIN"/>
    <property type="match status" value="1"/>
</dbReference>
<dbReference type="KEGG" id="fek:C1H87_08345"/>
<evidence type="ECO:0000313" key="2">
    <source>
        <dbReference type="Proteomes" id="UP000235826"/>
    </source>
</evidence>
<reference evidence="1 2" key="1">
    <citation type="submission" date="2018-01" db="EMBL/GenBank/DDBJ databases">
        <title>Complete genome sequence of Flavivirga eckloniae ECD14 isolated from seaweed Ecklonia cava.</title>
        <authorList>
            <person name="Lee J.H."/>
            <person name="Baik K.S."/>
            <person name="Seong C.N."/>
        </authorList>
    </citation>
    <scope>NUCLEOTIDE SEQUENCE [LARGE SCALE GENOMIC DNA]</scope>
    <source>
        <strain evidence="1 2">ECD14</strain>
    </source>
</reference>
<dbReference type="AlphaFoldDB" id="A0A2K9PNV5"/>